<dbReference type="RefSeq" id="WP_218600775.1">
    <property type="nucleotide sequence ID" value="NZ_JADQDJ010000002.1"/>
</dbReference>
<accession>A0ABS6URF4</accession>
<protein>
    <recommendedName>
        <fullName evidence="3">Xanthine dehydrogenase family protein subunit M</fullName>
    </recommendedName>
</protein>
<proteinExistence type="predicted"/>
<reference evidence="1 2" key="1">
    <citation type="submission" date="2020-11" db="EMBL/GenBank/DDBJ databases">
        <title>Pseudonocardia abyssalis sp. nov. and Pseudonocardia oceani sp. nov., description and phylogenomic analysis of two novel actinomycetes isolated from the deep Southern Ocean.</title>
        <authorList>
            <person name="Parra J."/>
        </authorList>
    </citation>
    <scope>NUCLEOTIDE SEQUENCE [LARGE SCALE GENOMIC DNA]</scope>
    <source>
        <strain evidence="1 2">KRD-168</strain>
    </source>
</reference>
<evidence type="ECO:0000313" key="2">
    <source>
        <dbReference type="Proteomes" id="UP000694287"/>
    </source>
</evidence>
<evidence type="ECO:0000313" key="1">
    <source>
        <dbReference type="EMBL" id="MBW0134842.1"/>
    </source>
</evidence>
<dbReference type="Proteomes" id="UP000694287">
    <property type="component" value="Unassembled WGS sequence"/>
</dbReference>
<gene>
    <name evidence="1" type="ORF">I4I81_11295</name>
</gene>
<dbReference type="EMBL" id="JADQDK010000001">
    <property type="protein sequence ID" value="MBW0134842.1"/>
    <property type="molecule type" value="Genomic_DNA"/>
</dbReference>
<name>A0ABS6URF4_9PSEU</name>
<sequence>MVASNLTDPDETIRSLTRLAETVAALGERAPRLLPRGTGDHRARASVLGDARPGCRVLGGGSMLVFQALDAPRTHPERIGWLHR</sequence>
<organism evidence="1 2">
    <name type="scientific">Pseudonocardia abyssalis</name>
    <dbReference type="NCBI Taxonomy" id="2792008"/>
    <lineage>
        <taxon>Bacteria</taxon>
        <taxon>Bacillati</taxon>
        <taxon>Actinomycetota</taxon>
        <taxon>Actinomycetes</taxon>
        <taxon>Pseudonocardiales</taxon>
        <taxon>Pseudonocardiaceae</taxon>
        <taxon>Pseudonocardia</taxon>
    </lineage>
</organism>
<keyword evidence="2" id="KW-1185">Reference proteome</keyword>
<evidence type="ECO:0008006" key="3">
    <source>
        <dbReference type="Google" id="ProtNLM"/>
    </source>
</evidence>
<comment type="caution">
    <text evidence="1">The sequence shown here is derived from an EMBL/GenBank/DDBJ whole genome shotgun (WGS) entry which is preliminary data.</text>
</comment>